<evidence type="ECO:0000256" key="2">
    <source>
        <dbReference type="ARBA" id="ARBA00023125"/>
    </source>
</evidence>
<reference evidence="5 6" key="1">
    <citation type="submission" date="2018-10" db="EMBL/GenBank/DDBJ databases">
        <title>Histidinibacterium lentulum gen. nov., sp. nov., a marine bacterium from the culture broth of Picochlorum sp. 122.</title>
        <authorList>
            <person name="Wang G."/>
        </authorList>
    </citation>
    <scope>NUCLEOTIDE SEQUENCE [LARGE SCALE GENOMIC DNA]</scope>
    <source>
        <strain evidence="5 6">B17</strain>
    </source>
</reference>
<dbReference type="Proteomes" id="UP000268016">
    <property type="component" value="Unassembled WGS sequence"/>
</dbReference>
<keyword evidence="1" id="KW-0805">Transcription regulation</keyword>
<evidence type="ECO:0000313" key="5">
    <source>
        <dbReference type="EMBL" id="ROT98618.1"/>
    </source>
</evidence>
<evidence type="ECO:0000256" key="1">
    <source>
        <dbReference type="ARBA" id="ARBA00023015"/>
    </source>
</evidence>
<dbReference type="OrthoDB" id="7790108at2"/>
<dbReference type="EMBL" id="RDRB01000009">
    <property type="protein sequence ID" value="ROT98618.1"/>
    <property type="molecule type" value="Genomic_DNA"/>
</dbReference>
<organism evidence="5 6">
    <name type="scientific">Histidinibacterium lentulum</name>
    <dbReference type="NCBI Taxonomy" id="2480588"/>
    <lineage>
        <taxon>Bacteria</taxon>
        <taxon>Pseudomonadati</taxon>
        <taxon>Pseudomonadota</taxon>
        <taxon>Alphaproteobacteria</taxon>
        <taxon>Rhodobacterales</taxon>
        <taxon>Paracoccaceae</taxon>
        <taxon>Histidinibacterium</taxon>
    </lineage>
</organism>
<name>A0A3N2QTT9_9RHOB</name>
<keyword evidence="2" id="KW-0238">DNA-binding</keyword>
<dbReference type="GO" id="GO:0003700">
    <property type="term" value="F:DNA-binding transcription factor activity"/>
    <property type="evidence" value="ECO:0007669"/>
    <property type="project" value="TreeGrafter"/>
</dbReference>
<dbReference type="AlphaFoldDB" id="A0A3N2QTT9"/>
<proteinExistence type="predicted"/>
<protein>
    <submittedName>
        <fullName evidence="5">XRE family transcriptional regulator</fullName>
    </submittedName>
</protein>
<dbReference type="PROSITE" id="PS50943">
    <property type="entry name" value="HTH_CROC1"/>
    <property type="match status" value="1"/>
</dbReference>
<dbReference type="GO" id="GO:0003677">
    <property type="term" value="F:DNA binding"/>
    <property type="evidence" value="ECO:0007669"/>
    <property type="project" value="UniProtKB-KW"/>
</dbReference>
<dbReference type="SUPFAM" id="SSF47413">
    <property type="entry name" value="lambda repressor-like DNA-binding domains"/>
    <property type="match status" value="1"/>
</dbReference>
<evidence type="ECO:0000259" key="4">
    <source>
        <dbReference type="PROSITE" id="PS50943"/>
    </source>
</evidence>
<gene>
    <name evidence="5" type="ORF">EAT49_16915</name>
</gene>
<keyword evidence="3" id="KW-0804">Transcription</keyword>
<dbReference type="PANTHER" id="PTHR46797:SF23">
    <property type="entry name" value="HTH-TYPE TRANSCRIPTIONAL REGULATOR SUTR"/>
    <property type="match status" value="1"/>
</dbReference>
<dbReference type="InterPro" id="IPR001387">
    <property type="entry name" value="Cro/C1-type_HTH"/>
</dbReference>
<dbReference type="CDD" id="cd00093">
    <property type="entry name" value="HTH_XRE"/>
    <property type="match status" value="1"/>
</dbReference>
<feature type="domain" description="HTH cro/C1-type" evidence="4">
    <location>
        <begin position="11"/>
        <end position="65"/>
    </location>
</feature>
<dbReference type="Pfam" id="PF01381">
    <property type="entry name" value="HTH_3"/>
    <property type="match status" value="1"/>
</dbReference>
<dbReference type="Pfam" id="PF09856">
    <property type="entry name" value="ScfRs"/>
    <property type="match status" value="1"/>
</dbReference>
<dbReference type="InterPro" id="IPR050807">
    <property type="entry name" value="TransReg_Diox_bact_type"/>
</dbReference>
<dbReference type="GO" id="GO:0005829">
    <property type="term" value="C:cytosol"/>
    <property type="evidence" value="ECO:0007669"/>
    <property type="project" value="TreeGrafter"/>
</dbReference>
<dbReference type="PANTHER" id="PTHR46797">
    <property type="entry name" value="HTH-TYPE TRANSCRIPTIONAL REGULATOR"/>
    <property type="match status" value="1"/>
</dbReference>
<dbReference type="InterPro" id="IPR018653">
    <property type="entry name" value="ScfR_C"/>
</dbReference>
<evidence type="ECO:0000256" key="3">
    <source>
        <dbReference type="ARBA" id="ARBA00023163"/>
    </source>
</evidence>
<keyword evidence="6" id="KW-1185">Reference proteome</keyword>
<accession>A0A3N2QTT9</accession>
<comment type="caution">
    <text evidence="5">The sequence shown here is derived from an EMBL/GenBank/DDBJ whole genome shotgun (WGS) entry which is preliminary data.</text>
</comment>
<dbReference type="InterPro" id="IPR010982">
    <property type="entry name" value="Lambda_DNA-bd_dom_sf"/>
</dbReference>
<dbReference type="SMART" id="SM00530">
    <property type="entry name" value="HTH_XRE"/>
    <property type="match status" value="1"/>
</dbReference>
<dbReference type="RefSeq" id="WP_123643486.1">
    <property type="nucleotide sequence ID" value="NZ_ML119089.1"/>
</dbReference>
<dbReference type="Gene3D" id="1.10.260.40">
    <property type="entry name" value="lambda repressor-like DNA-binding domains"/>
    <property type="match status" value="1"/>
</dbReference>
<evidence type="ECO:0000313" key="6">
    <source>
        <dbReference type="Proteomes" id="UP000268016"/>
    </source>
</evidence>
<sequence>MPARQFTGSRIRERRLMQGLRQSDLARMAGISPSYLNLIEHNRRRIAGRLLSDIARALDVDPQSLAEGAEAAKVEALRRAAARPETGAVQARPAELDRVDEFAGRFPGWADLVVTQERRMTALEDRLRGLSDRLAHDPQLAEALHEVISAVTSIRSTSAILTGEEEIDADWQRRFHQNIFDDAQRLAESSKALVSYLDATSGERAVPLSATEEADALFADAGGGPVPALEREGQAAVDRLVAEAETLVSDGGRALARARLLRYAEDAEALPLAEFGPLAAAARHDPVDLARQTGAPLDRVMRRLAALPPEDGHPVTGLAICDSAGVVSAMQPLAGIDLPRAGGSCPFWPLFEALGQPGRPIRACVILPGAHDTPLLAHAVALPKIAPDYGTPLVQEATMIFRAATPAERGASPPRPVGVACRICPRTDCGARREPSILSATSAPAK</sequence>